<evidence type="ECO:0000313" key="2">
    <source>
        <dbReference type="Proteomes" id="UP000254621"/>
    </source>
</evidence>
<reference evidence="1 2" key="1">
    <citation type="submission" date="2018-06" db="EMBL/GenBank/DDBJ databases">
        <authorList>
            <consortium name="Pathogen Informatics"/>
            <person name="Doyle S."/>
        </authorList>
    </citation>
    <scope>NUCLEOTIDE SEQUENCE [LARGE SCALE GENOMIC DNA]</scope>
    <source>
        <strain evidence="1 2">NCTC13645</strain>
    </source>
</reference>
<protein>
    <submittedName>
        <fullName evidence="1">Uncharacterized protein</fullName>
    </submittedName>
</protein>
<organism evidence="1 2">
    <name type="scientific">Weissella viridescens</name>
    <name type="common">Lactobacillus viridescens</name>
    <dbReference type="NCBI Taxonomy" id="1629"/>
    <lineage>
        <taxon>Bacteria</taxon>
        <taxon>Bacillati</taxon>
        <taxon>Bacillota</taxon>
        <taxon>Bacilli</taxon>
        <taxon>Lactobacillales</taxon>
        <taxon>Lactobacillaceae</taxon>
        <taxon>Weissella</taxon>
    </lineage>
</organism>
<gene>
    <name evidence="1" type="ORF">NCTC13645_02073</name>
</gene>
<sequence length="34" mass="3778">MSDTQTALPVARHRPAWLEISGEALNIILTIFVN</sequence>
<dbReference type="Proteomes" id="UP000254621">
    <property type="component" value="Unassembled WGS sequence"/>
</dbReference>
<proteinExistence type="predicted"/>
<accession>A0A380P6W0</accession>
<dbReference type="EMBL" id="UHIV01000005">
    <property type="protein sequence ID" value="SUP60950.1"/>
    <property type="molecule type" value="Genomic_DNA"/>
</dbReference>
<evidence type="ECO:0000313" key="1">
    <source>
        <dbReference type="EMBL" id="SUP60950.1"/>
    </source>
</evidence>
<dbReference type="AlphaFoldDB" id="A0A380P6W0"/>
<name>A0A380P6W0_WEIVI</name>